<dbReference type="RefSeq" id="XP_002946882.1">
    <property type="nucleotide sequence ID" value="XM_002946836.1"/>
</dbReference>
<keyword evidence="3" id="KW-1185">Reference proteome</keyword>
<dbReference type="InParanoid" id="D8TKR4"/>
<feature type="compositionally biased region" description="Low complexity" evidence="1">
    <location>
        <begin position="427"/>
        <end position="443"/>
    </location>
</feature>
<dbReference type="GeneID" id="9617915"/>
<name>D8TKR4_VOLCA</name>
<accession>D8TKR4</accession>
<sequence>MPSAAVAAATALTPGGAVGPTAPVPPAAVTAFSAGAAAAAAEQLLPPHPDLQRVEPHRILTAPDRFLSSSFGSALDVGRDLVRQAGSEALHPCGPHGAPAAPEAAGGAYPLYATPPLYTARYPHPHPYGQTYYHPRHHHHHQVQLREPCIGNASGWDCYSHSLSFAIRDPCQAATGRGGSGGGGSGSSSWVKTLWATGRQHTQAGGWPVEPEPAPDGATAAAAAADDPGNSPNAKPDGGDDRDPFGAPYLQQLPSAAAAAVALPAGAAASFPSAGCSASSAVATGYCPQYCSWCCDFSHAPHPHLCPMRPSPSRRIAEGGGVTGGEGHLLRTGSTGSSSLQGLQTVPRVAWASYPFPYRYPCPYPIAGPPYPPYRYHHLYAYNGPYGCKYDGNYGYDGQGYGHEYPYGTRQHPYMYGGGEGCNQPTSKCTSTSSSGKAVTSSTAHRRRRRAPGAAAWGPGNRIILAYSPSPWPRAVPPFVLPSRGNVAAAAGVPIRTHARWRQCFATICPYDCGRT</sequence>
<feature type="compositionally biased region" description="Low complexity" evidence="1">
    <location>
        <begin position="215"/>
        <end position="229"/>
    </location>
</feature>
<dbReference type="EMBL" id="GL378325">
    <property type="protein sequence ID" value="EFJ52108.1"/>
    <property type="molecule type" value="Genomic_DNA"/>
</dbReference>
<feature type="region of interest" description="Disordered" evidence="1">
    <location>
        <begin position="200"/>
        <end position="248"/>
    </location>
</feature>
<dbReference type="AlphaFoldDB" id="D8TKR4"/>
<proteinExistence type="predicted"/>
<evidence type="ECO:0000256" key="1">
    <source>
        <dbReference type="SAM" id="MobiDB-lite"/>
    </source>
</evidence>
<feature type="region of interest" description="Disordered" evidence="1">
    <location>
        <begin position="427"/>
        <end position="453"/>
    </location>
</feature>
<evidence type="ECO:0000313" key="3">
    <source>
        <dbReference type="Proteomes" id="UP000001058"/>
    </source>
</evidence>
<organism evidence="3">
    <name type="scientific">Volvox carteri f. nagariensis</name>
    <dbReference type="NCBI Taxonomy" id="3068"/>
    <lineage>
        <taxon>Eukaryota</taxon>
        <taxon>Viridiplantae</taxon>
        <taxon>Chlorophyta</taxon>
        <taxon>core chlorophytes</taxon>
        <taxon>Chlorophyceae</taxon>
        <taxon>CS clade</taxon>
        <taxon>Chlamydomonadales</taxon>
        <taxon>Volvocaceae</taxon>
        <taxon>Volvox</taxon>
    </lineage>
</organism>
<dbReference type="KEGG" id="vcn:VOLCADRAFT_103119"/>
<dbReference type="Proteomes" id="UP000001058">
    <property type="component" value="Unassembled WGS sequence"/>
</dbReference>
<evidence type="ECO:0000313" key="2">
    <source>
        <dbReference type="EMBL" id="EFJ52108.1"/>
    </source>
</evidence>
<protein>
    <submittedName>
        <fullName evidence="2">Uncharacterized protein</fullName>
    </submittedName>
</protein>
<gene>
    <name evidence="2" type="ORF">VOLCADRAFT_103119</name>
</gene>
<reference evidence="2 3" key="1">
    <citation type="journal article" date="2010" name="Science">
        <title>Genomic analysis of organismal complexity in the multicellular green alga Volvox carteri.</title>
        <authorList>
            <person name="Prochnik S.E."/>
            <person name="Umen J."/>
            <person name="Nedelcu A.M."/>
            <person name="Hallmann A."/>
            <person name="Miller S.M."/>
            <person name="Nishii I."/>
            <person name="Ferris P."/>
            <person name="Kuo A."/>
            <person name="Mitros T."/>
            <person name="Fritz-Laylin L.K."/>
            <person name="Hellsten U."/>
            <person name="Chapman J."/>
            <person name="Simakov O."/>
            <person name="Rensing S.A."/>
            <person name="Terry A."/>
            <person name="Pangilinan J."/>
            <person name="Kapitonov V."/>
            <person name="Jurka J."/>
            <person name="Salamov A."/>
            <person name="Shapiro H."/>
            <person name="Schmutz J."/>
            <person name="Grimwood J."/>
            <person name="Lindquist E."/>
            <person name="Lucas S."/>
            <person name="Grigoriev I.V."/>
            <person name="Schmitt R."/>
            <person name="Kirk D."/>
            <person name="Rokhsar D.S."/>
        </authorList>
    </citation>
    <scope>NUCLEOTIDE SEQUENCE [LARGE SCALE GENOMIC DNA]</scope>
    <source>
        <strain evidence="3">f. Nagariensis / Eve</strain>
    </source>
</reference>